<dbReference type="EMBL" id="FMXC01000017">
    <property type="protein sequence ID" value="SDA59751.1"/>
    <property type="molecule type" value="Genomic_DNA"/>
</dbReference>
<proteinExistence type="predicted"/>
<protein>
    <submittedName>
        <fullName evidence="3">Uncharacterized protein</fullName>
    </submittedName>
</protein>
<reference evidence="3" key="2">
    <citation type="journal article" date="2022" name="Food Funct.">
        <title>Lactobacillus kefiranofaciens ZW18 from Kefir enhances the anti-tumor effect of anti-programmed cell death 1 (PD-1) immunotherapy by modulating the gut microbiota.</title>
        <authorList>
            <person name="Zhao J."/>
            <person name="Wang Y."/>
            <person name="Wang J."/>
            <person name="Lv M."/>
            <person name="Zhou C."/>
            <person name="Jia L."/>
            <person name="Geng W."/>
        </authorList>
    </citation>
    <scope>NUCLEOTIDE SEQUENCE</scope>
    <source>
        <strain evidence="3">ZW18</strain>
    </source>
</reference>
<accession>A0AAX3UDW3</accession>
<keyword evidence="4" id="KW-1185">Reference proteome</keyword>
<evidence type="ECO:0000313" key="5">
    <source>
        <dbReference type="Proteomes" id="UP001242513"/>
    </source>
</evidence>
<organism evidence="3 5">
    <name type="scientific">Lactobacillus kefiranofaciens</name>
    <dbReference type="NCBI Taxonomy" id="267818"/>
    <lineage>
        <taxon>Bacteria</taxon>
        <taxon>Bacillati</taxon>
        <taxon>Bacillota</taxon>
        <taxon>Bacilli</taxon>
        <taxon>Lactobacillales</taxon>
        <taxon>Lactobacillaceae</taxon>
        <taxon>Lactobacillus</taxon>
    </lineage>
</organism>
<sequence>MSPRIKNDVVSIKEAKTDNEDKHIQHSNVSRNKAKTEIHKTSSKSQIKDKKVEPVKHKTRQEISKKREHSTTQLLPEDINKMLWDGDSSDL</sequence>
<feature type="compositionally biased region" description="Basic and acidic residues" evidence="1">
    <location>
        <begin position="1"/>
        <end position="24"/>
    </location>
</feature>
<name>A0AAX3UDW3_9LACO</name>
<reference evidence="3" key="3">
    <citation type="submission" date="2023-04" db="EMBL/GenBank/DDBJ databases">
        <authorList>
            <person name="Wang Y."/>
        </authorList>
    </citation>
    <scope>NUCLEOTIDE SEQUENCE</scope>
    <source>
        <strain evidence="3">ZW18</strain>
    </source>
</reference>
<evidence type="ECO:0000313" key="3">
    <source>
        <dbReference type="EMBL" id="WGO85826.1"/>
    </source>
</evidence>
<gene>
    <name evidence="3" type="ORF">QEJ78_11070</name>
    <name evidence="2" type="ORF">SAMN02983011_01546</name>
</gene>
<dbReference type="Proteomes" id="UP001242513">
    <property type="component" value="Chromosome"/>
</dbReference>
<evidence type="ECO:0000313" key="4">
    <source>
        <dbReference type="Proteomes" id="UP000181860"/>
    </source>
</evidence>
<feature type="compositionally biased region" description="Basic and acidic residues" evidence="1">
    <location>
        <begin position="34"/>
        <end position="65"/>
    </location>
</feature>
<reference evidence="2 4" key="1">
    <citation type="submission" date="2016-10" db="EMBL/GenBank/DDBJ databases">
        <authorList>
            <person name="Varghese N."/>
            <person name="Submissions S."/>
        </authorList>
    </citation>
    <scope>NUCLEOTIDE SEQUENCE [LARGE SCALE GENOMIC DNA]</scope>
    <source>
        <strain evidence="2 4">ATCC 43761</strain>
    </source>
</reference>
<dbReference type="EMBL" id="CP123735">
    <property type="protein sequence ID" value="WGO85826.1"/>
    <property type="molecule type" value="Genomic_DNA"/>
</dbReference>
<evidence type="ECO:0000313" key="2">
    <source>
        <dbReference type="EMBL" id="SDA59751.1"/>
    </source>
</evidence>
<evidence type="ECO:0000256" key="1">
    <source>
        <dbReference type="SAM" id="MobiDB-lite"/>
    </source>
</evidence>
<dbReference type="AlphaFoldDB" id="A0AAX3UDW3"/>
<feature type="region of interest" description="Disordered" evidence="1">
    <location>
        <begin position="1"/>
        <end position="74"/>
    </location>
</feature>
<dbReference type="RefSeq" id="WP_013851319.1">
    <property type="nucleotide sequence ID" value="NZ_CP123735.1"/>
</dbReference>
<dbReference type="Proteomes" id="UP000181860">
    <property type="component" value="Unassembled WGS sequence"/>
</dbReference>